<sequence>MVTDRRKACWSSTGPSAVLERHSCAGFHQSSAFCGVQMLLVFFYTESCSYLL</sequence>
<proteinExistence type="predicted"/>
<reference evidence="1" key="1">
    <citation type="submission" date="2014-11" db="EMBL/GenBank/DDBJ databases">
        <authorList>
            <person name="Amaro Gonzalez C."/>
        </authorList>
    </citation>
    <scope>NUCLEOTIDE SEQUENCE</scope>
</reference>
<name>A0A0E9S7V3_ANGAN</name>
<dbReference type="AlphaFoldDB" id="A0A0E9S7V3"/>
<dbReference type="EMBL" id="GBXM01071300">
    <property type="protein sequence ID" value="JAH37277.1"/>
    <property type="molecule type" value="Transcribed_RNA"/>
</dbReference>
<protein>
    <submittedName>
        <fullName evidence="1">Uncharacterized protein</fullName>
    </submittedName>
</protein>
<accession>A0A0E9S7V3</accession>
<organism evidence="1">
    <name type="scientific">Anguilla anguilla</name>
    <name type="common">European freshwater eel</name>
    <name type="synonym">Muraena anguilla</name>
    <dbReference type="NCBI Taxonomy" id="7936"/>
    <lineage>
        <taxon>Eukaryota</taxon>
        <taxon>Metazoa</taxon>
        <taxon>Chordata</taxon>
        <taxon>Craniata</taxon>
        <taxon>Vertebrata</taxon>
        <taxon>Euteleostomi</taxon>
        <taxon>Actinopterygii</taxon>
        <taxon>Neopterygii</taxon>
        <taxon>Teleostei</taxon>
        <taxon>Anguilliformes</taxon>
        <taxon>Anguillidae</taxon>
        <taxon>Anguilla</taxon>
    </lineage>
</organism>
<reference evidence="1" key="2">
    <citation type="journal article" date="2015" name="Fish Shellfish Immunol.">
        <title>Early steps in the European eel (Anguilla anguilla)-Vibrio vulnificus interaction in the gills: Role of the RtxA13 toxin.</title>
        <authorList>
            <person name="Callol A."/>
            <person name="Pajuelo D."/>
            <person name="Ebbesson L."/>
            <person name="Teles M."/>
            <person name="MacKenzie S."/>
            <person name="Amaro C."/>
        </authorList>
    </citation>
    <scope>NUCLEOTIDE SEQUENCE</scope>
</reference>
<evidence type="ECO:0000313" key="1">
    <source>
        <dbReference type="EMBL" id="JAH37277.1"/>
    </source>
</evidence>